<evidence type="ECO:0000259" key="7">
    <source>
        <dbReference type="PROSITE" id="PS50950"/>
    </source>
</evidence>
<dbReference type="InterPro" id="IPR038441">
    <property type="entry name" value="THAP_Znf_sf"/>
</dbReference>
<keyword evidence="3" id="KW-0862">Zinc</keyword>
<keyword evidence="2 5" id="KW-0863">Zinc-finger</keyword>
<keyword evidence="1" id="KW-0479">Metal-binding</keyword>
<dbReference type="InterPro" id="IPR026516">
    <property type="entry name" value="THAP1/10"/>
</dbReference>
<dbReference type="Pfam" id="PF05485">
    <property type="entry name" value="THAP"/>
    <property type="match status" value="2"/>
</dbReference>
<dbReference type="GO" id="GO:0008270">
    <property type="term" value="F:zinc ion binding"/>
    <property type="evidence" value="ECO:0007669"/>
    <property type="project" value="UniProtKB-KW"/>
</dbReference>
<dbReference type="GO" id="GO:0043565">
    <property type="term" value="F:sequence-specific DNA binding"/>
    <property type="evidence" value="ECO:0007669"/>
    <property type="project" value="InterPro"/>
</dbReference>
<evidence type="ECO:0000256" key="1">
    <source>
        <dbReference type="ARBA" id="ARBA00022723"/>
    </source>
</evidence>
<organism evidence="8 9">
    <name type="scientific">Ceratitis capitata</name>
    <name type="common">Mediterranean fruit fly</name>
    <name type="synonym">Tephritis capitata</name>
    <dbReference type="NCBI Taxonomy" id="7213"/>
    <lineage>
        <taxon>Eukaryota</taxon>
        <taxon>Metazoa</taxon>
        <taxon>Ecdysozoa</taxon>
        <taxon>Arthropoda</taxon>
        <taxon>Hexapoda</taxon>
        <taxon>Insecta</taxon>
        <taxon>Pterygota</taxon>
        <taxon>Neoptera</taxon>
        <taxon>Endopterygota</taxon>
        <taxon>Diptera</taxon>
        <taxon>Brachycera</taxon>
        <taxon>Muscomorpha</taxon>
        <taxon>Tephritoidea</taxon>
        <taxon>Tephritidae</taxon>
        <taxon>Ceratitis</taxon>
        <taxon>Ceratitis</taxon>
    </lineage>
</organism>
<sequence length="349" mass="40517">MANERKCCVPKCGRTSHKNPELRFFGIPKDPELRPKWMENLKIKRLYYKITYVCSIHFEDEARNKHRLKKNAIPTLHLGYDGLVPHKFIKHYVAQRKCCIESCKIQHMIKGVKTYSFPEGKNERLAWARACNLPLPLPQKDIYLCERHFERKYKSKMRLRPGAFPKFFLRGEDDEDIEQKNAESNASDADPSNEESNASDAQQSIEESNASDAEQSNEESNASDSEQSNESRIVPDVEVYSMDYKSDLFTTQESSMDFNQDLPVKFTYPVDMEEDDSNFNTIEKSEDIELPSQEEHMQSLNIQRESIRKRDGKRQAQGVSNDVLPVKLICSRIVQEIKVTTSAKRRHKI</sequence>
<feature type="domain" description="THAP-type" evidence="7">
    <location>
        <begin position="93"/>
        <end position="168"/>
    </location>
</feature>
<evidence type="ECO:0000313" key="8">
    <source>
        <dbReference type="EMBL" id="CAD7012546.1"/>
    </source>
</evidence>
<evidence type="ECO:0000256" key="4">
    <source>
        <dbReference type="ARBA" id="ARBA00023125"/>
    </source>
</evidence>
<feature type="domain" description="THAP-type" evidence="7">
    <location>
        <begin position="1"/>
        <end position="77"/>
    </location>
</feature>
<evidence type="ECO:0000256" key="2">
    <source>
        <dbReference type="ARBA" id="ARBA00022771"/>
    </source>
</evidence>
<feature type="compositionally biased region" description="Polar residues" evidence="6">
    <location>
        <begin position="194"/>
        <end position="231"/>
    </location>
</feature>
<keyword evidence="4 5" id="KW-0238">DNA-binding</keyword>
<dbReference type="PANTHER" id="PTHR46600">
    <property type="entry name" value="THAP DOMAIN-CONTAINING"/>
    <property type="match status" value="1"/>
</dbReference>
<evidence type="ECO:0000256" key="3">
    <source>
        <dbReference type="ARBA" id="ARBA00022833"/>
    </source>
</evidence>
<dbReference type="OrthoDB" id="5982876at2759"/>
<protein>
    <submittedName>
        <fullName evidence="8">(Mediterranean fruit fly) hypothetical protein</fullName>
    </submittedName>
</protein>
<evidence type="ECO:0000256" key="6">
    <source>
        <dbReference type="SAM" id="MobiDB-lite"/>
    </source>
</evidence>
<gene>
    <name evidence="8" type="ORF">CCAP1982_LOCUS20631</name>
</gene>
<evidence type="ECO:0000313" key="9">
    <source>
        <dbReference type="Proteomes" id="UP000606786"/>
    </source>
</evidence>
<dbReference type="SMART" id="SM00980">
    <property type="entry name" value="THAP"/>
    <property type="match status" value="2"/>
</dbReference>
<dbReference type="InterPro" id="IPR006612">
    <property type="entry name" value="THAP_Znf"/>
</dbReference>
<proteinExistence type="predicted"/>
<dbReference type="SUPFAM" id="SSF57716">
    <property type="entry name" value="Glucocorticoid receptor-like (DNA-binding domain)"/>
    <property type="match status" value="2"/>
</dbReference>
<accession>A0A811VAX9</accession>
<name>A0A811VAX9_CERCA</name>
<dbReference type="AlphaFoldDB" id="A0A811VAX9"/>
<dbReference type="SMART" id="SM00692">
    <property type="entry name" value="DM3"/>
    <property type="match status" value="2"/>
</dbReference>
<dbReference type="Proteomes" id="UP000606786">
    <property type="component" value="Unassembled WGS sequence"/>
</dbReference>
<keyword evidence="9" id="KW-1185">Reference proteome</keyword>
<feature type="region of interest" description="Disordered" evidence="6">
    <location>
        <begin position="179"/>
        <end position="236"/>
    </location>
</feature>
<evidence type="ECO:0000256" key="5">
    <source>
        <dbReference type="PROSITE-ProRule" id="PRU00309"/>
    </source>
</evidence>
<dbReference type="Gene3D" id="6.20.210.20">
    <property type="entry name" value="THAP domain"/>
    <property type="match status" value="1"/>
</dbReference>
<dbReference type="EMBL" id="CAJHJT010000056">
    <property type="protein sequence ID" value="CAD7012546.1"/>
    <property type="molecule type" value="Genomic_DNA"/>
</dbReference>
<reference evidence="8" key="1">
    <citation type="submission" date="2020-11" db="EMBL/GenBank/DDBJ databases">
        <authorList>
            <person name="Whitehead M."/>
        </authorList>
    </citation>
    <scope>NUCLEOTIDE SEQUENCE</scope>
    <source>
        <strain evidence="8">EGII</strain>
    </source>
</reference>
<dbReference type="PROSITE" id="PS50950">
    <property type="entry name" value="ZF_THAP"/>
    <property type="match status" value="2"/>
</dbReference>
<comment type="caution">
    <text evidence="8">The sequence shown here is derived from an EMBL/GenBank/DDBJ whole genome shotgun (WGS) entry which is preliminary data.</text>
</comment>
<dbReference type="PANTHER" id="PTHR46600:SF11">
    <property type="entry name" value="THAP DOMAIN-CONTAINING PROTEIN 10"/>
    <property type="match status" value="1"/>
</dbReference>